<dbReference type="GO" id="GO:0005886">
    <property type="term" value="C:plasma membrane"/>
    <property type="evidence" value="ECO:0000318"/>
    <property type="project" value="GO_Central"/>
</dbReference>
<dbReference type="AlphaFoldDB" id="A7REU8"/>
<comment type="similarity">
    <text evidence="2 8">Belongs to the anoctamin family.</text>
</comment>
<keyword evidence="6 8" id="KW-0472">Membrane</keyword>
<dbReference type="EMBL" id="DS469507">
    <property type="protein sequence ID" value="EDO49854.1"/>
    <property type="molecule type" value="Genomic_DNA"/>
</dbReference>
<dbReference type="GO" id="GO:0005254">
    <property type="term" value="F:chloride channel activity"/>
    <property type="evidence" value="ECO:0000318"/>
    <property type="project" value="GO_Central"/>
</dbReference>
<evidence type="ECO:0000256" key="3">
    <source>
        <dbReference type="ARBA" id="ARBA00022475"/>
    </source>
</evidence>
<dbReference type="PANTHER" id="PTHR12308:SF84">
    <property type="entry name" value="ANOCTAMIN"/>
    <property type="match status" value="1"/>
</dbReference>
<evidence type="ECO:0000256" key="4">
    <source>
        <dbReference type="ARBA" id="ARBA00022692"/>
    </source>
</evidence>
<comment type="subcellular location">
    <subcellularLocation>
        <location evidence="1">Cell membrane</location>
        <topology evidence="1">Multi-pass membrane protein</topology>
    </subcellularLocation>
    <subcellularLocation>
        <location evidence="8">Membrane</location>
        <topology evidence="8">Multi-pass membrane protein</topology>
    </subcellularLocation>
</comment>
<dbReference type="InterPro" id="IPR032394">
    <property type="entry name" value="Anoct_dimer"/>
</dbReference>
<name>A7REU8_NEMVE</name>
<accession>A7REU8</accession>
<dbReference type="InterPro" id="IPR007632">
    <property type="entry name" value="Anoctamin"/>
</dbReference>
<protein>
    <recommendedName>
        <fullName evidence="8">Anoctamin</fullName>
    </recommendedName>
</protein>
<keyword evidence="5 8" id="KW-1133">Transmembrane helix</keyword>
<feature type="transmembrane region" description="Helical" evidence="8">
    <location>
        <begin position="504"/>
        <end position="525"/>
    </location>
</feature>
<feature type="transmembrane region" description="Helical" evidence="8">
    <location>
        <begin position="222"/>
        <end position="240"/>
    </location>
</feature>
<dbReference type="OMA" id="AYWARWC"/>
<evidence type="ECO:0000256" key="7">
    <source>
        <dbReference type="ARBA" id="ARBA00023180"/>
    </source>
</evidence>
<dbReference type="InterPro" id="IPR049452">
    <property type="entry name" value="Anoctamin_TM"/>
</dbReference>
<feature type="transmembrane region" description="Helical" evidence="8">
    <location>
        <begin position="148"/>
        <end position="168"/>
    </location>
</feature>
<evidence type="ECO:0000256" key="6">
    <source>
        <dbReference type="ARBA" id="ARBA00023136"/>
    </source>
</evidence>
<proteinExistence type="inferred from homology"/>
<feature type="transmembrane region" description="Helical" evidence="8">
    <location>
        <begin position="633"/>
        <end position="659"/>
    </location>
</feature>
<dbReference type="PhylomeDB" id="A7REU8"/>
<keyword evidence="4 8" id="KW-0812">Transmembrane</keyword>
<evidence type="ECO:0000256" key="5">
    <source>
        <dbReference type="ARBA" id="ARBA00022989"/>
    </source>
</evidence>
<keyword evidence="3" id="KW-1003">Cell membrane</keyword>
<dbReference type="PANTHER" id="PTHR12308">
    <property type="entry name" value="ANOCTAMIN"/>
    <property type="match status" value="1"/>
</dbReference>
<sequence length="707" mass="81089">MLKKFHLPCPFKDDVPNTPPDYFTTTFKSNKLNKFLGSDNPDTYFTDTERARVASEILETAVYGRRQKGEIGISRLVDEGTYSAAYPLHVGPHGPDEMKLNMRQVLKEYWARWGAWYKYQPLDHIRQAYEREGGGLKIAIYFAWLGQYTAWLIMPSVVGLIVFIYSFATINGPNNMPALEMCDHPAWTYPMCPNCEVGCSVWDLKKSCSRAKHAYLFDNPMTVAYSIFVSFWAVLFLEFWKRKEVTIGHAWDVLEFESEEERPRPTFAALAPAVERNPITGLLEPYFPDEKRSPRVLSGIAIICGMVSLVMLFMVGVIVYKLLVIHPLYKNPNLQPYANQFASGTGAVLNLIIIMILSRVYEKLALLLNHWEMHRTQTEYEDNLTLKVFIFQFTNFYSSIFYIAFFKGKFVGYPGNYGTIFGLRNEECSPGGCLIELAQQLAVIMIGKQVIGNIQEVFIPELKKYLKNRKRQNSKDEDEIKPRWEADYELLDNEGLFQEYLEMVIQYGFITLFVAAFPLAPFFALANNVFEIRIDADKFVNDLRRSTADRAQDIGVWFTILDSITKLAVISNAFLIAFTSEFLPKLLYAGVVSPNQSLEGYLNYSLAWAPPNTTSQPCRYRGFRDEDGNFTRFFWHLLTMRLVFVILFEHFVFGISTLIDVAVPDIPRALEDTIKREKYVATQALAEHHGLMGSKEFDEDDILVAIG</sequence>
<dbReference type="Pfam" id="PF16178">
    <property type="entry name" value="Anoct_dimer"/>
    <property type="match status" value="1"/>
</dbReference>
<reference evidence="11 12" key="1">
    <citation type="journal article" date="2007" name="Science">
        <title>Sea anemone genome reveals ancestral eumetazoan gene repertoire and genomic organization.</title>
        <authorList>
            <person name="Putnam N.H."/>
            <person name="Srivastava M."/>
            <person name="Hellsten U."/>
            <person name="Dirks B."/>
            <person name="Chapman J."/>
            <person name="Salamov A."/>
            <person name="Terry A."/>
            <person name="Shapiro H."/>
            <person name="Lindquist E."/>
            <person name="Kapitonov V.V."/>
            <person name="Jurka J."/>
            <person name="Genikhovich G."/>
            <person name="Grigoriev I.V."/>
            <person name="Lucas S.M."/>
            <person name="Steele R.E."/>
            <person name="Finnerty J.R."/>
            <person name="Technau U."/>
            <person name="Martindale M.Q."/>
            <person name="Rokhsar D.S."/>
        </authorList>
    </citation>
    <scope>NUCLEOTIDE SEQUENCE [LARGE SCALE GENOMIC DNA]</scope>
    <source>
        <strain evidence="12">CH2 X CH6</strain>
    </source>
</reference>
<feature type="domain" description="Anoctamin dimerisation" evidence="10">
    <location>
        <begin position="3"/>
        <end position="122"/>
    </location>
</feature>
<evidence type="ECO:0000259" key="9">
    <source>
        <dbReference type="Pfam" id="PF04547"/>
    </source>
</evidence>
<keyword evidence="12" id="KW-1185">Reference proteome</keyword>
<dbReference type="GO" id="GO:1902476">
    <property type="term" value="P:chloride transmembrane transport"/>
    <property type="evidence" value="ECO:0000318"/>
    <property type="project" value="GO_Central"/>
</dbReference>
<evidence type="ECO:0000259" key="10">
    <source>
        <dbReference type="Pfam" id="PF16178"/>
    </source>
</evidence>
<dbReference type="eggNOG" id="KOG2514">
    <property type="taxonomic scope" value="Eukaryota"/>
</dbReference>
<evidence type="ECO:0000313" key="12">
    <source>
        <dbReference type="Proteomes" id="UP000001593"/>
    </source>
</evidence>
<evidence type="ECO:0000256" key="2">
    <source>
        <dbReference type="ARBA" id="ARBA00009671"/>
    </source>
</evidence>
<feature type="transmembrane region" description="Helical" evidence="8">
    <location>
        <begin position="340"/>
        <end position="361"/>
    </location>
</feature>
<evidence type="ECO:0000256" key="1">
    <source>
        <dbReference type="ARBA" id="ARBA00004651"/>
    </source>
</evidence>
<feature type="transmembrane region" description="Helical" evidence="8">
    <location>
        <begin position="384"/>
        <end position="405"/>
    </location>
</feature>
<keyword evidence="7" id="KW-0325">Glycoprotein</keyword>
<dbReference type="HOGENOM" id="CLU_006685_0_1_1"/>
<gene>
    <name evidence="11" type="ORF">NEMVEDRAFT_v1g157705</name>
</gene>
<feature type="transmembrane region" description="Helical" evidence="8">
    <location>
        <begin position="554"/>
        <end position="578"/>
    </location>
</feature>
<feature type="domain" description="Anoctamin transmembrane" evidence="9">
    <location>
        <begin position="135"/>
        <end position="677"/>
    </location>
</feature>
<dbReference type="GO" id="GO:0046983">
    <property type="term" value="F:protein dimerization activity"/>
    <property type="evidence" value="ECO:0007669"/>
    <property type="project" value="InterPro"/>
</dbReference>
<evidence type="ECO:0000313" key="11">
    <source>
        <dbReference type="EMBL" id="EDO49854.1"/>
    </source>
</evidence>
<dbReference type="Pfam" id="PF04547">
    <property type="entry name" value="Anoctamin"/>
    <property type="match status" value="1"/>
</dbReference>
<organism evidence="11 12">
    <name type="scientific">Nematostella vectensis</name>
    <name type="common">Starlet sea anemone</name>
    <dbReference type="NCBI Taxonomy" id="45351"/>
    <lineage>
        <taxon>Eukaryota</taxon>
        <taxon>Metazoa</taxon>
        <taxon>Cnidaria</taxon>
        <taxon>Anthozoa</taxon>
        <taxon>Hexacorallia</taxon>
        <taxon>Actiniaria</taxon>
        <taxon>Edwardsiidae</taxon>
        <taxon>Nematostella</taxon>
    </lineage>
</organism>
<dbReference type="Proteomes" id="UP000001593">
    <property type="component" value="Unassembled WGS sequence"/>
</dbReference>
<dbReference type="InParanoid" id="A7REU8"/>
<evidence type="ECO:0000256" key="8">
    <source>
        <dbReference type="RuleBase" id="RU280814"/>
    </source>
</evidence>
<feature type="transmembrane region" description="Helical" evidence="8">
    <location>
        <begin position="296"/>
        <end position="320"/>
    </location>
</feature>